<keyword evidence="6" id="KW-0547">Nucleotide-binding</keyword>
<dbReference type="PANTHER" id="PTHR24223">
    <property type="entry name" value="ATP-BINDING CASSETTE SUB-FAMILY C"/>
    <property type="match status" value="1"/>
</dbReference>
<comment type="subcellular location">
    <subcellularLocation>
        <location evidence="1">Membrane</location>
        <topology evidence="1">Multi-pass membrane protein</topology>
    </subcellularLocation>
</comment>
<evidence type="ECO:0000256" key="4">
    <source>
        <dbReference type="ARBA" id="ARBA00022692"/>
    </source>
</evidence>
<comment type="caution">
    <text evidence="15">The sequence shown here is derived from an EMBL/GenBank/DDBJ whole genome shotgun (WGS) entry which is preliminary data.</text>
</comment>
<dbReference type="GO" id="GO:0016887">
    <property type="term" value="F:ATP hydrolysis activity"/>
    <property type="evidence" value="ECO:0007669"/>
    <property type="project" value="InterPro"/>
</dbReference>
<feature type="domain" description="ABC transmembrane type-1" evidence="14">
    <location>
        <begin position="914"/>
        <end position="1190"/>
    </location>
</feature>
<dbReference type="SUPFAM" id="SSF90123">
    <property type="entry name" value="ABC transporter transmembrane region"/>
    <property type="match status" value="2"/>
</dbReference>
<dbReference type="PANTHER" id="PTHR24223:SF369">
    <property type="entry name" value="ABC TRANSPORTER C FAMILY MEMBER 10"/>
    <property type="match status" value="1"/>
</dbReference>
<keyword evidence="16" id="KW-1185">Reference proteome</keyword>
<keyword evidence="9 12" id="KW-1133">Transmembrane helix</keyword>
<dbReference type="Pfam" id="PF00005">
    <property type="entry name" value="ABC_tran"/>
    <property type="match status" value="2"/>
</dbReference>
<dbReference type="EMBL" id="LFYR01000757">
    <property type="protein sequence ID" value="KMZ69574.1"/>
    <property type="molecule type" value="Genomic_DNA"/>
</dbReference>
<gene>
    <name evidence="15" type="ORF">ZOSMA_20G00520</name>
</gene>
<evidence type="ECO:0000313" key="16">
    <source>
        <dbReference type="Proteomes" id="UP000036987"/>
    </source>
</evidence>
<evidence type="ECO:0000256" key="12">
    <source>
        <dbReference type="SAM" id="Phobius"/>
    </source>
</evidence>
<dbReference type="OMA" id="SIWISKW"/>
<evidence type="ECO:0000256" key="5">
    <source>
        <dbReference type="ARBA" id="ARBA00022737"/>
    </source>
</evidence>
<evidence type="ECO:0000256" key="6">
    <source>
        <dbReference type="ARBA" id="ARBA00022741"/>
    </source>
</evidence>
<dbReference type="SUPFAM" id="SSF52540">
    <property type="entry name" value="P-loop containing nucleoside triphosphate hydrolases"/>
    <property type="match status" value="2"/>
</dbReference>
<dbReference type="PROSITE" id="PS50893">
    <property type="entry name" value="ABC_TRANSPORTER_2"/>
    <property type="match status" value="2"/>
</dbReference>
<feature type="domain" description="ABC transmembrane type-1" evidence="14">
    <location>
        <begin position="298"/>
        <end position="578"/>
    </location>
</feature>
<dbReference type="InterPro" id="IPR056228">
    <property type="entry name" value="ABCC10-like_N"/>
</dbReference>
<feature type="transmembrane region" description="Helical" evidence="12">
    <location>
        <begin position="55"/>
        <end position="83"/>
    </location>
</feature>
<dbReference type="PROSITE" id="PS50929">
    <property type="entry name" value="ABC_TM1F"/>
    <property type="match status" value="2"/>
</dbReference>
<evidence type="ECO:0000256" key="1">
    <source>
        <dbReference type="ARBA" id="ARBA00004141"/>
    </source>
</evidence>
<dbReference type="FunFam" id="1.20.1560.10:FF:000003">
    <property type="entry name" value="ABC transporter C family member 10"/>
    <property type="match status" value="1"/>
</dbReference>
<dbReference type="Gene3D" id="3.40.50.300">
    <property type="entry name" value="P-loop containing nucleotide triphosphate hydrolases"/>
    <property type="match status" value="2"/>
</dbReference>
<dbReference type="InterPro" id="IPR027417">
    <property type="entry name" value="P-loop_NTPase"/>
</dbReference>
<evidence type="ECO:0000259" key="14">
    <source>
        <dbReference type="PROSITE" id="PS50929"/>
    </source>
</evidence>
<reference evidence="16" key="1">
    <citation type="journal article" date="2016" name="Nature">
        <title>The genome of the seagrass Zostera marina reveals angiosperm adaptation to the sea.</title>
        <authorList>
            <person name="Olsen J.L."/>
            <person name="Rouze P."/>
            <person name="Verhelst B."/>
            <person name="Lin Y.-C."/>
            <person name="Bayer T."/>
            <person name="Collen J."/>
            <person name="Dattolo E."/>
            <person name="De Paoli E."/>
            <person name="Dittami S."/>
            <person name="Maumus F."/>
            <person name="Michel G."/>
            <person name="Kersting A."/>
            <person name="Lauritano C."/>
            <person name="Lohaus R."/>
            <person name="Toepel M."/>
            <person name="Tonon T."/>
            <person name="Vanneste K."/>
            <person name="Amirebrahimi M."/>
            <person name="Brakel J."/>
            <person name="Bostroem C."/>
            <person name="Chovatia M."/>
            <person name="Grimwood J."/>
            <person name="Jenkins J.W."/>
            <person name="Jueterbock A."/>
            <person name="Mraz A."/>
            <person name="Stam W.T."/>
            <person name="Tice H."/>
            <person name="Bornberg-Bauer E."/>
            <person name="Green P.J."/>
            <person name="Pearson G.A."/>
            <person name="Procaccini G."/>
            <person name="Duarte C.M."/>
            <person name="Schmutz J."/>
            <person name="Reusch T.B.H."/>
            <person name="Van de Peer Y."/>
        </authorList>
    </citation>
    <scope>NUCLEOTIDE SEQUENCE [LARGE SCALE GENOMIC DNA]</scope>
    <source>
        <strain evidence="16">cv. Finnish</strain>
    </source>
</reference>
<dbReference type="InterPro" id="IPR044746">
    <property type="entry name" value="ABCC_6TM_D1"/>
</dbReference>
<proteinExistence type="inferred from homology"/>
<comment type="similarity">
    <text evidence="2">Belongs to the ABC transporter superfamily. ABCC family. Conjugate transporter (TC 3.A.1.208) subfamily.</text>
</comment>
<feature type="transmembrane region" description="Helical" evidence="12">
    <location>
        <begin position="164"/>
        <end position="182"/>
    </location>
</feature>
<evidence type="ECO:0000313" key="15">
    <source>
        <dbReference type="EMBL" id="KMZ69574.1"/>
    </source>
</evidence>
<dbReference type="InterPro" id="IPR044726">
    <property type="entry name" value="ABCC_6TM_D2"/>
</dbReference>
<keyword evidence="3" id="KW-0813">Transport</keyword>
<keyword evidence="8" id="KW-1278">Translocase</keyword>
<feature type="transmembrane region" description="Helical" evidence="12">
    <location>
        <begin position="1139"/>
        <end position="1157"/>
    </location>
</feature>
<dbReference type="FunFam" id="3.40.50.300:FF:000169">
    <property type="entry name" value="ABC transporter C family member 3"/>
    <property type="match status" value="1"/>
</dbReference>
<dbReference type="InterPro" id="IPR017871">
    <property type="entry name" value="ABC_transporter-like_CS"/>
</dbReference>
<dbReference type="GO" id="GO:0016020">
    <property type="term" value="C:membrane"/>
    <property type="evidence" value="ECO:0007669"/>
    <property type="project" value="UniProtKB-SubCell"/>
</dbReference>
<evidence type="ECO:0000256" key="7">
    <source>
        <dbReference type="ARBA" id="ARBA00022840"/>
    </source>
</evidence>
<evidence type="ECO:0000256" key="8">
    <source>
        <dbReference type="ARBA" id="ARBA00022967"/>
    </source>
</evidence>
<dbReference type="CDD" id="cd18580">
    <property type="entry name" value="ABC_6TM_ABCC_D2"/>
    <property type="match status" value="1"/>
</dbReference>
<dbReference type="Gene3D" id="1.20.1560.10">
    <property type="entry name" value="ABC transporter type 1, transmembrane domain"/>
    <property type="match status" value="2"/>
</dbReference>
<dbReference type="InterPro" id="IPR036640">
    <property type="entry name" value="ABC1_TM_sf"/>
</dbReference>
<feature type="transmembrane region" description="Helical" evidence="12">
    <location>
        <begin position="304"/>
        <end position="325"/>
    </location>
</feature>
<feature type="transmembrane region" description="Helical" evidence="12">
    <location>
        <begin position="530"/>
        <end position="557"/>
    </location>
</feature>
<feature type="transmembrane region" description="Helical" evidence="12">
    <location>
        <begin position="103"/>
        <end position="123"/>
    </location>
</feature>
<dbReference type="CDD" id="cd18579">
    <property type="entry name" value="ABC_6TM_ABCC_D1"/>
    <property type="match status" value="1"/>
</dbReference>
<dbReference type="GO" id="GO:0055085">
    <property type="term" value="P:transmembrane transport"/>
    <property type="evidence" value="ECO:0000318"/>
    <property type="project" value="GO_Central"/>
</dbReference>
<dbReference type="InterPro" id="IPR003593">
    <property type="entry name" value="AAA+_ATPase"/>
</dbReference>
<dbReference type="Proteomes" id="UP000036987">
    <property type="component" value="Unassembled WGS sequence"/>
</dbReference>
<keyword evidence="4 12" id="KW-0812">Transmembrane</keyword>
<dbReference type="Pfam" id="PF00664">
    <property type="entry name" value="ABC_membrane"/>
    <property type="match status" value="2"/>
</dbReference>
<comment type="function">
    <text evidence="11">ABC transporter that may affect phytic acid transport and compartmentalization. May function directly or indirectly in removing phytic acid from the cytosol or in vesicle trafficking. Required for phytic acid accumulation in developing seeds. Phytic acid is the primary storage form of phosphorus in cereal grains and other plant seeds.</text>
</comment>
<dbReference type="InterPro" id="IPR050173">
    <property type="entry name" value="ABC_transporter_C-like"/>
</dbReference>
<dbReference type="CDD" id="cd03250">
    <property type="entry name" value="ABCC_MRP_domain1"/>
    <property type="match status" value="1"/>
</dbReference>
<organism evidence="15 16">
    <name type="scientific">Zostera marina</name>
    <name type="common">Eelgrass</name>
    <dbReference type="NCBI Taxonomy" id="29655"/>
    <lineage>
        <taxon>Eukaryota</taxon>
        <taxon>Viridiplantae</taxon>
        <taxon>Streptophyta</taxon>
        <taxon>Embryophyta</taxon>
        <taxon>Tracheophyta</taxon>
        <taxon>Spermatophyta</taxon>
        <taxon>Magnoliopsida</taxon>
        <taxon>Liliopsida</taxon>
        <taxon>Zosteraceae</taxon>
        <taxon>Zostera</taxon>
    </lineage>
</organism>
<feature type="transmembrane region" description="Helical" evidence="12">
    <location>
        <begin position="1038"/>
        <end position="1060"/>
    </location>
</feature>
<dbReference type="FunFam" id="3.40.50.300:FF:000508">
    <property type="entry name" value="ABC transporter C family member 5"/>
    <property type="match status" value="1"/>
</dbReference>
<dbReference type="SMART" id="SM00382">
    <property type="entry name" value="AAA"/>
    <property type="match status" value="2"/>
</dbReference>
<evidence type="ECO:0000256" key="9">
    <source>
        <dbReference type="ARBA" id="ARBA00022989"/>
    </source>
</evidence>
<feature type="transmembrane region" description="Helical" evidence="12">
    <location>
        <begin position="949"/>
        <end position="975"/>
    </location>
</feature>
<keyword evidence="5" id="KW-0677">Repeat</keyword>
<feature type="transmembrane region" description="Helical" evidence="12">
    <location>
        <begin position="130"/>
        <end position="152"/>
    </location>
</feature>
<evidence type="ECO:0000256" key="11">
    <source>
        <dbReference type="ARBA" id="ARBA00057614"/>
    </source>
</evidence>
<feature type="transmembrane region" description="Helical" evidence="12">
    <location>
        <begin position="1013"/>
        <end position="1032"/>
    </location>
</feature>
<dbReference type="Pfam" id="PF24358">
    <property type="entry name" value="ABCC10_N"/>
    <property type="match status" value="1"/>
</dbReference>
<dbReference type="InterPro" id="IPR003439">
    <property type="entry name" value="ABC_transporter-like_ATP-bd"/>
</dbReference>
<feature type="domain" description="ABC transporter" evidence="13">
    <location>
        <begin position="613"/>
        <end position="834"/>
    </location>
</feature>
<accession>A0A0K9PKU3</accession>
<feature type="transmembrane region" description="Helical" evidence="12">
    <location>
        <begin position="12"/>
        <end position="34"/>
    </location>
</feature>
<protein>
    <submittedName>
        <fullName evidence="15">Multidrug resistance protein ABC transporter family</fullName>
    </submittedName>
</protein>
<feature type="transmembrane region" description="Helical" evidence="12">
    <location>
        <begin position="423"/>
        <end position="450"/>
    </location>
</feature>
<dbReference type="PROSITE" id="PS00211">
    <property type="entry name" value="ABC_TRANSPORTER_1"/>
    <property type="match status" value="1"/>
</dbReference>
<dbReference type="OrthoDB" id="6500128at2759"/>
<evidence type="ECO:0000256" key="2">
    <source>
        <dbReference type="ARBA" id="ARBA00009726"/>
    </source>
</evidence>
<dbReference type="STRING" id="29655.A0A0K9PKU3"/>
<keyword evidence="10 12" id="KW-0472">Membrane</keyword>
<dbReference type="GO" id="GO:0005524">
    <property type="term" value="F:ATP binding"/>
    <property type="evidence" value="ECO:0007669"/>
    <property type="project" value="UniProtKB-KW"/>
</dbReference>
<keyword evidence="7" id="KW-0067">ATP-binding</keyword>
<feature type="transmembrane region" description="Helical" evidence="12">
    <location>
        <begin position="910"/>
        <end position="929"/>
    </location>
</feature>
<dbReference type="GO" id="GO:0140359">
    <property type="term" value="F:ABC-type transporter activity"/>
    <property type="evidence" value="ECO:0000318"/>
    <property type="project" value="GO_Central"/>
</dbReference>
<evidence type="ECO:0000256" key="10">
    <source>
        <dbReference type="ARBA" id="ARBA00023136"/>
    </source>
</evidence>
<dbReference type="InterPro" id="IPR011527">
    <property type="entry name" value="ABC1_TM_dom"/>
</dbReference>
<dbReference type="CDD" id="cd03244">
    <property type="entry name" value="ABCC_MRP_domain2"/>
    <property type="match status" value="1"/>
</dbReference>
<sequence length="1470" mass="165633">MDANLVIHSSSSINHAVVITLDLLLFFIFILNLIQKGFSRIDETQTRRRHYPAPFLFLFSSLQLLSVIINASLCIIYLGLGLWFLIDDLRKGNGVTPLQEQEWFVMLIHGFTWMLTFSTLSFPVKVISNFLRWVWVVAAFLLGILLCASSVVEIVTSSSVTMKIVVDVMYLPGVVLLLSCNLKGSEYISAPENEDKSLCLPLNKKSSSSSYDNNLNPFTSAGFFSRISFWWLNPLIKRGYEKILDDSDMPVLYEMDQSETCCLLFEQELTRQNQVKPIESQAPSILWTVICCNRKEIIVSGIFAFFKILTLSSGPVLLNAFIKFAEQDGSSIYQGCGLALSFFLLKFFESISQRQWYFRSRVIGVRVRSLLSAKIYQKQLRLSNSSKLTHSSGEIMNYLTVDCYRIGEFPFWFHQTWTTVLQICIALVILYSIIGLAIVSAIAVIVLTIICNLPLSKLQHEFQRQLMETQDVRLKALSEAIMNMKVLKLYAWEKHFKIVIESLRKNEFKWLSAFQLRKAYNGVLFWSSPVLISTASFGTCYLIGILLDASMIFTFVATMRLLQDPIRAISDVITIIIQAKVSFDRIVKFLNASELDTKLVRKLSIEVDCPISIKSANFSWEASSEASSLKNINMEFRHKDKVAICGEVGSGKSTLLAAILGEIPSTQGLINVCGKIAYVSQTAWIPQGTIQENILFGSSMDKRRYHDTLEKCSLVKDLDMLPYGDLTEIGERGVNLSGGQKQRLQLARALYQDADIYLLDDPFSAVDAHTATSLFNDYVVDALSNKTVILVTHQIDFLPSFNSVLLMSNGEILDASPYSELINTSKEFRALVSSHKECVAGSENHSGSNFTRKRQTRDRPIRENMNIYVEKNQDSMDNNVGNQLIKKEERERGDIGLKPYMQYLNQNKGFVYFVIGMLSHSVFIALQILQNLWMALNADDSQISQLRLIMVYLVIGFISVVFLFIRSIFVVVLGLQTSKSLFSQLLNSIFRAPMTFFDSTPHGRILSRVSFDLSIVDLDLPFTFLFCVAATFNAYSNLGVLAAITWQVLFVSIPMVYIVIRLQKYYFATAKELMRINGTTKSHVANHLSESMTGATTIRAFEQENRFFAKCVYLIDRNASPFLHIYILNEWLILRMESMSAAILSSMALIMVLLPSGSFSSGFIGMALSYGLSLNLSLIFSIQNQCILANSIISVERLNQYMDITSEAPEVIEGNRPTANWPSAGRVEIQDLKIRYRPDSPIVLDGLSCIFCGGSKIGIVGRTGSGKTTLIGALFRLVEPSSGKILIDGIDITTIGVHDLRSRLAIIPQDPTLFNGTVRYNLDPLGQYTDEEIWMVLEKCQLRETVVEKKEQGLDSLVVEDGSNWSMGQRQLFCLCRALLRKSRILVLDEATASIDNATDVIIQKTIREEFVDSTVITVAHRIPTVMDSTMVLAISDGKLVEFDRPENLMQKDGSLFQKLVEEYWSHTMP</sequence>
<dbReference type="FunFam" id="1.20.1560.10:FF:000002">
    <property type="entry name" value="ABC transporter C family member 5"/>
    <property type="match status" value="1"/>
</dbReference>
<name>A0A0K9PKU3_ZOSMR</name>
<feature type="domain" description="ABC transporter" evidence="13">
    <location>
        <begin position="1227"/>
        <end position="1462"/>
    </location>
</feature>
<evidence type="ECO:0000259" key="13">
    <source>
        <dbReference type="PROSITE" id="PS50893"/>
    </source>
</evidence>
<evidence type="ECO:0000256" key="3">
    <source>
        <dbReference type="ARBA" id="ARBA00022448"/>
    </source>
</evidence>
<feature type="transmembrane region" description="Helical" evidence="12">
    <location>
        <begin position="331"/>
        <end position="348"/>
    </location>
</feature>